<sequence length="88" mass="10547">MTDGTCYVVIIQIAMFIKFEEIYKLLMGTPNTSRISMYVKERKLWRCEGCCGRTNDKDLRIEMNDEFRKQRLQASNWTQVYYISDFVL</sequence>
<dbReference type="Proteomes" id="UP000053105">
    <property type="component" value="Unassembled WGS sequence"/>
</dbReference>
<organism evidence="1 2">
    <name type="scientific">Melipona quadrifasciata</name>
    <dbReference type="NCBI Taxonomy" id="166423"/>
    <lineage>
        <taxon>Eukaryota</taxon>
        <taxon>Metazoa</taxon>
        <taxon>Ecdysozoa</taxon>
        <taxon>Arthropoda</taxon>
        <taxon>Hexapoda</taxon>
        <taxon>Insecta</taxon>
        <taxon>Pterygota</taxon>
        <taxon>Neoptera</taxon>
        <taxon>Endopterygota</taxon>
        <taxon>Hymenoptera</taxon>
        <taxon>Apocrita</taxon>
        <taxon>Aculeata</taxon>
        <taxon>Apoidea</taxon>
        <taxon>Anthophila</taxon>
        <taxon>Apidae</taxon>
        <taxon>Melipona</taxon>
    </lineage>
</organism>
<evidence type="ECO:0000313" key="1">
    <source>
        <dbReference type="EMBL" id="KOX78280.1"/>
    </source>
</evidence>
<keyword evidence="2" id="KW-1185">Reference proteome</keyword>
<dbReference type="AlphaFoldDB" id="A0A0M9A6K4"/>
<protein>
    <submittedName>
        <fullName evidence="1">Uncharacterized protein</fullName>
    </submittedName>
</protein>
<evidence type="ECO:0000313" key="2">
    <source>
        <dbReference type="Proteomes" id="UP000053105"/>
    </source>
</evidence>
<dbReference type="EMBL" id="KQ435724">
    <property type="protein sequence ID" value="KOX78280.1"/>
    <property type="molecule type" value="Genomic_DNA"/>
</dbReference>
<accession>A0A0M9A6K4</accession>
<reference evidence="1 2" key="1">
    <citation type="submission" date="2015-07" db="EMBL/GenBank/DDBJ databases">
        <title>The genome of Melipona quadrifasciata.</title>
        <authorList>
            <person name="Pan H."/>
            <person name="Kapheim K."/>
        </authorList>
    </citation>
    <scope>NUCLEOTIDE SEQUENCE [LARGE SCALE GENOMIC DNA]</scope>
    <source>
        <strain evidence="1">0111107301</strain>
        <tissue evidence="1">Whole body</tissue>
    </source>
</reference>
<name>A0A0M9A6K4_9HYME</name>
<gene>
    <name evidence="1" type="ORF">WN51_07686</name>
</gene>
<proteinExistence type="predicted"/>